<keyword evidence="5" id="KW-1185">Reference proteome</keyword>
<dbReference type="Gene3D" id="1.10.10.10">
    <property type="entry name" value="Winged helix-like DNA-binding domain superfamily/Winged helix DNA-binding domain"/>
    <property type="match status" value="1"/>
</dbReference>
<dbReference type="Proteomes" id="UP001211065">
    <property type="component" value="Unassembled WGS sequence"/>
</dbReference>
<accession>A0AAD5TY71</accession>
<dbReference type="GO" id="GO:0000786">
    <property type="term" value="C:nucleosome"/>
    <property type="evidence" value="ECO:0007669"/>
    <property type="project" value="InterPro"/>
</dbReference>
<feature type="compositionally biased region" description="Basic residues" evidence="2">
    <location>
        <begin position="143"/>
        <end position="157"/>
    </location>
</feature>
<evidence type="ECO:0000313" key="4">
    <source>
        <dbReference type="EMBL" id="KAJ3215121.1"/>
    </source>
</evidence>
<feature type="compositionally biased region" description="Basic and acidic residues" evidence="2">
    <location>
        <begin position="270"/>
        <end position="279"/>
    </location>
</feature>
<evidence type="ECO:0000313" key="5">
    <source>
        <dbReference type="Proteomes" id="UP001211065"/>
    </source>
</evidence>
<dbReference type="SMART" id="SM00526">
    <property type="entry name" value="H15"/>
    <property type="match status" value="1"/>
</dbReference>
<gene>
    <name evidence="4" type="ORF">HK099_006508</name>
</gene>
<name>A0AAD5TY71_9FUNG</name>
<feature type="region of interest" description="Disordered" evidence="2">
    <location>
        <begin position="89"/>
        <end position="196"/>
    </location>
</feature>
<feature type="domain" description="H15" evidence="3">
    <location>
        <begin position="13"/>
        <end position="92"/>
    </location>
</feature>
<evidence type="ECO:0000256" key="2">
    <source>
        <dbReference type="SAM" id="MobiDB-lite"/>
    </source>
</evidence>
<dbReference type="SUPFAM" id="SSF46785">
    <property type="entry name" value="Winged helix' DNA-binding domain"/>
    <property type="match status" value="1"/>
</dbReference>
<feature type="compositionally biased region" description="Polar residues" evidence="2">
    <location>
        <begin position="247"/>
        <end position="264"/>
    </location>
</feature>
<protein>
    <recommendedName>
        <fullName evidence="1">Histone H1</fullName>
    </recommendedName>
</protein>
<evidence type="ECO:0000256" key="1">
    <source>
        <dbReference type="ARBA" id="ARBA00020833"/>
    </source>
</evidence>
<dbReference type="GO" id="GO:0006334">
    <property type="term" value="P:nucleosome assembly"/>
    <property type="evidence" value="ECO:0007669"/>
    <property type="project" value="InterPro"/>
</dbReference>
<feature type="compositionally biased region" description="Polar residues" evidence="2">
    <location>
        <begin position="160"/>
        <end position="189"/>
    </location>
</feature>
<feature type="region of interest" description="Disordered" evidence="2">
    <location>
        <begin position="214"/>
        <end position="290"/>
    </location>
</feature>
<reference evidence="4" key="1">
    <citation type="submission" date="2020-05" db="EMBL/GenBank/DDBJ databases">
        <title>Phylogenomic resolution of chytrid fungi.</title>
        <authorList>
            <person name="Stajich J.E."/>
            <person name="Amses K."/>
            <person name="Simmons R."/>
            <person name="Seto K."/>
            <person name="Myers J."/>
            <person name="Bonds A."/>
            <person name="Quandt C.A."/>
            <person name="Barry K."/>
            <person name="Liu P."/>
            <person name="Grigoriev I."/>
            <person name="Longcore J.E."/>
            <person name="James T.Y."/>
        </authorList>
    </citation>
    <scope>NUCLEOTIDE SEQUENCE</scope>
    <source>
        <strain evidence="4">JEL0476</strain>
    </source>
</reference>
<organism evidence="4 5">
    <name type="scientific">Clydaea vesicula</name>
    <dbReference type="NCBI Taxonomy" id="447962"/>
    <lineage>
        <taxon>Eukaryota</taxon>
        <taxon>Fungi</taxon>
        <taxon>Fungi incertae sedis</taxon>
        <taxon>Chytridiomycota</taxon>
        <taxon>Chytridiomycota incertae sedis</taxon>
        <taxon>Chytridiomycetes</taxon>
        <taxon>Lobulomycetales</taxon>
        <taxon>Lobulomycetaceae</taxon>
        <taxon>Clydaea</taxon>
    </lineage>
</organism>
<dbReference type="InterPro" id="IPR005818">
    <property type="entry name" value="Histone_H1/H5_H15"/>
</dbReference>
<dbReference type="InterPro" id="IPR036390">
    <property type="entry name" value="WH_DNA-bd_sf"/>
</dbReference>
<dbReference type="EMBL" id="JADGJW010000567">
    <property type="protein sequence ID" value="KAJ3215121.1"/>
    <property type="molecule type" value="Genomic_DNA"/>
</dbReference>
<dbReference type="InterPro" id="IPR036388">
    <property type="entry name" value="WH-like_DNA-bd_sf"/>
</dbReference>
<evidence type="ECO:0000259" key="3">
    <source>
        <dbReference type="PROSITE" id="PS51504"/>
    </source>
</evidence>
<dbReference type="PROSITE" id="PS51504">
    <property type="entry name" value="H15"/>
    <property type="match status" value="1"/>
</dbReference>
<dbReference type="AlphaFoldDB" id="A0AAD5TY71"/>
<comment type="caution">
    <text evidence="4">The sequence shown here is derived from an EMBL/GenBank/DDBJ whole genome shotgun (WGS) entry which is preliminary data.</text>
</comment>
<dbReference type="Pfam" id="PF00538">
    <property type="entry name" value="Linker_histone"/>
    <property type="match status" value="1"/>
</dbReference>
<feature type="compositionally biased region" description="Low complexity" evidence="2">
    <location>
        <begin position="214"/>
        <end position="224"/>
    </location>
</feature>
<proteinExistence type="predicted"/>
<sequence>MAVTNNVSNRAPKRKTYKEMITEALINLKESRGSTRQSLKKYLEANFHLPPNNITFKAFNAAVNAGVEDDYFIEKKHLGPIKLRSGKTSISKLKTPEKKNRSASRRVASAQAKVTAPTSKKVIPKKALPASKTAALSKVSSTSKRRAPLARNSHHLRASTVRNSTLKRSLPTSKTAYSAKKLTTPSRVSTRNRDTKQKKPLIVSNVKNKPLAVSNNKKAAAKSVPEVKGSSKAKLATSIGARKNSKKTAQSVRNASANSETKASGKTGVVKKENLEKSSGKTARKTSPKVTIPAKKTTLVNPKAAAKVAMSNTKRSKAAPKVAAPPKNSKNRTSTRKLTNVPPTYFTINPSSSKPIKYARFNGFIVLNPAYLRWQKRNLNPTTLINAQSALPITSTMEDYNEYNITLKEAGLSERLLSETTAQVFENFEDNEYLSKVRTDTEDLFNSIQKIFSFYEIPIGFISMLYKLEALHSLDFVIDDANVNNNTLLDSCAVNIGNKNFETAIETMKIFIEILAYVPIKKIQIKFLHRRDVLSIPKKGHSPKEFINEANAALDKAVASTPTTSTTYYAAIKKVLDNTDNSKVANYFLFTSMPISEERKKNNKTYFFVKN</sequence>
<feature type="region of interest" description="Disordered" evidence="2">
    <location>
        <begin position="309"/>
        <end position="342"/>
    </location>
</feature>
<dbReference type="GO" id="GO:0003677">
    <property type="term" value="F:DNA binding"/>
    <property type="evidence" value="ECO:0007669"/>
    <property type="project" value="InterPro"/>
</dbReference>